<dbReference type="Proteomes" id="UP000003288">
    <property type="component" value="Unassembled WGS sequence"/>
</dbReference>
<proteinExistence type="predicted"/>
<dbReference type="AlphaFoldDB" id="A0AAI9AIM3"/>
<feature type="transmembrane region" description="Helical" evidence="1">
    <location>
        <begin position="6"/>
        <end position="26"/>
    </location>
</feature>
<evidence type="ECO:0000313" key="3">
    <source>
        <dbReference type="Proteomes" id="UP000003288"/>
    </source>
</evidence>
<keyword evidence="2" id="KW-0560">Oxidoreductase</keyword>
<keyword evidence="1" id="KW-0812">Transmembrane</keyword>
<evidence type="ECO:0000313" key="2">
    <source>
        <dbReference type="EMBL" id="EDM24327.1"/>
    </source>
</evidence>
<name>A0AAI9AIM3_9BACT</name>
<sequence length="100" mass="11410">MSAATLIYIVGFSIVSLAFIFMFMILKPQKITKEKLVKVIGQEAIEKIKNAKDDNEIKEIIRSLPKKRKAKLKVLMESQDIRDVLKAIHTHILKDSSESL</sequence>
<protein>
    <submittedName>
        <fullName evidence="2">4-hydroxy-3-methylbut-2-en-1-yl diphosphate synthase</fullName>
        <ecNumber evidence="2">1.17.7.1</ecNumber>
    </submittedName>
</protein>
<dbReference type="RefSeq" id="WP_007473155.1">
    <property type="nucleotide sequence ID" value="NZ_ABCJ01000001.1"/>
</dbReference>
<comment type="caution">
    <text evidence="2">The sequence shown here is derived from an EMBL/GenBank/DDBJ whole genome shotgun (WGS) entry which is preliminary data.</text>
</comment>
<accession>A0AAI9AIM3</accession>
<dbReference type="EMBL" id="ABCJ01000001">
    <property type="protein sequence ID" value="EDM24327.1"/>
    <property type="molecule type" value="Genomic_DNA"/>
</dbReference>
<dbReference type="GO" id="GO:0046429">
    <property type="term" value="F:4-hydroxy-3-methylbut-2-en-1-yl diphosphate synthase activity (ferredoxin)"/>
    <property type="evidence" value="ECO:0007669"/>
    <property type="project" value="UniProtKB-EC"/>
</dbReference>
<reference evidence="2 3" key="1">
    <citation type="journal article" date="2011" name="Stand. Genomic Sci.">
        <title>Draft genome sequence of Caminibacter mediatlanticus strain TB-2, an epsilonproteobacterium isolated from a deep-sea hydrothermal vent.</title>
        <authorList>
            <person name="Giovannelli D."/>
            <person name="Ferriera S."/>
            <person name="Johnson J."/>
            <person name="Kravitz S."/>
            <person name="Perez-Rodriguez I."/>
            <person name="Ricci J."/>
            <person name="O'Brien C."/>
            <person name="Voordeckers J.W."/>
            <person name="Bini E."/>
            <person name="Vetriani C."/>
        </authorList>
    </citation>
    <scope>NUCLEOTIDE SEQUENCE [LARGE SCALE GENOMIC DNA]</scope>
    <source>
        <strain evidence="2 3">TB-2</strain>
    </source>
</reference>
<keyword evidence="1" id="KW-1133">Transmembrane helix</keyword>
<organism evidence="2 3">
    <name type="scientific">Caminibacter mediatlanticus TB-2</name>
    <dbReference type="NCBI Taxonomy" id="391592"/>
    <lineage>
        <taxon>Bacteria</taxon>
        <taxon>Pseudomonadati</taxon>
        <taxon>Campylobacterota</taxon>
        <taxon>Epsilonproteobacteria</taxon>
        <taxon>Nautiliales</taxon>
        <taxon>Nautiliaceae</taxon>
        <taxon>Caminibacter</taxon>
    </lineage>
</organism>
<gene>
    <name evidence="2" type="primary">ispG</name>
    <name evidence="2" type="ORF">CMTB2_02388</name>
</gene>
<dbReference type="EC" id="1.17.7.1" evidence="2"/>
<keyword evidence="1" id="KW-0472">Membrane</keyword>
<evidence type="ECO:0000256" key="1">
    <source>
        <dbReference type="SAM" id="Phobius"/>
    </source>
</evidence>